<dbReference type="Gene3D" id="3.90.550.50">
    <property type="match status" value="1"/>
</dbReference>
<evidence type="ECO:0000256" key="11">
    <source>
        <dbReference type="SAM" id="MobiDB-lite"/>
    </source>
</evidence>
<protein>
    <recommendedName>
        <fullName evidence="10">Hexosyltransferase</fullName>
        <ecNumber evidence="10">2.4.1.-</ecNumber>
    </recommendedName>
</protein>
<comment type="similarity">
    <text evidence="2 10">Belongs to the glycosyltransferase 31 family.</text>
</comment>
<evidence type="ECO:0000256" key="3">
    <source>
        <dbReference type="ARBA" id="ARBA00022676"/>
    </source>
</evidence>
<keyword evidence="9" id="KW-0472">Membrane</keyword>
<evidence type="ECO:0000313" key="13">
    <source>
        <dbReference type="Proteomes" id="UP001292094"/>
    </source>
</evidence>
<dbReference type="EC" id="2.4.1.-" evidence="10"/>
<comment type="caution">
    <text evidence="12">The sequence shown here is derived from an EMBL/GenBank/DDBJ whole genome shotgun (WGS) entry which is preliminary data.</text>
</comment>
<proteinExistence type="inferred from homology"/>
<evidence type="ECO:0000256" key="4">
    <source>
        <dbReference type="ARBA" id="ARBA00022679"/>
    </source>
</evidence>
<evidence type="ECO:0000256" key="7">
    <source>
        <dbReference type="ARBA" id="ARBA00022989"/>
    </source>
</evidence>
<accession>A0AAE1U367</accession>
<dbReference type="EMBL" id="JAWZYT010002094">
    <property type="protein sequence ID" value="KAK4306741.1"/>
    <property type="molecule type" value="Genomic_DNA"/>
</dbReference>
<feature type="region of interest" description="Disordered" evidence="11">
    <location>
        <begin position="117"/>
        <end position="163"/>
    </location>
</feature>
<evidence type="ECO:0000256" key="2">
    <source>
        <dbReference type="ARBA" id="ARBA00008661"/>
    </source>
</evidence>
<feature type="compositionally biased region" description="Polar residues" evidence="11">
    <location>
        <begin position="136"/>
        <end position="145"/>
    </location>
</feature>
<keyword evidence="5" id="KW-0812">Transmembrane</keyword>
<name>A0AAE1U367_9EUCA</name>
<keyword evidence="3 10" id="KW-0328">Glycosyltransferase</keyword>
<keyword evidence="7" id="KW-1133">Transmembrane helix</keyword>
<evidence type="ECO:0000256" key="9">
    <source>
        <dbReference type="ARBA" id="ARBA00023136"/>
    </source>
</evidence>
<dbReference type="GO" id="GO:0006493">
    <property type="term" value="P:protein O-linked glycosylation"/>
    <property type="evidence" value="ECO:0007669"/>
    <property type="project" value="TreeGrafter"/>
</dbReference>
<comment type="subcellular location">
    <subcellularLocation>
        <location evidence="1 10">Golgi apparatus membrane</location>
        <topology evidence="1 10">Single-pass type II membrane protein</topology>
    </subcellularLocation>
</comment>
<evidence type="ECO:0000256" key="5">
    <source>
        <dbReference type="ARBA" id="ARBA00022692"/>
    </source>
</evidence>
<evidence type="ECO:0000256" key="8">
    <source>
        <dbReference type="ARBA" id="ARBA00023034"/>
    </source>
</evidence>
<dbReference type="Pfam" id="PF01762">
    <property type="entry name" value="Galactosyl_T"/>
    <property type="match status" value="1"/>
</dbReference>
<dbReference type="InterPro" id="IPR002659">
    <property type="entry name" value="Glyco_trans_31"/>
</dbReference>
<evidence type="ECO:0000256" key="1">
    <source>
        <dbReference type="ARBA" id="ARBA00004323"/>
    </source>
</evidence>
<dbReference type="Proteomes" id="UP001292094">
    <property type="component" value="Unassembled WGS sequence"/>
</dbReference>
<dbReference type="AlphaFoldDB" id="A0AAE1U367"/>
<organism evidence="12 13">
    <name type="scientific">Petrolisthes manimaculis</name>
    <dbReference type="NCBI Taxonomy" id="1843537"/>
    <lineage>
        <taxon>Eukaryota</taxon>
        <taxon>Metazoa</taxon>
        <taxon>Ecdysozoa</taxon>
        <taxon>Arthropoda</taxon>
        <taxon>Crustacea</taxon>
        <taxon>Multicrustacea</taxon>
        <taxon>Malacostraca</taxon>
        <taxon>Eumalacostraca</taxon>
        <taxon>Eucarida</taxon>
        <taxon>Decapoda</taxon>
        <taxon>Pleocyemata</taxon>
        <taxon>Anomura</taxon>
        <taxon>Galatheoidea</taxon>
        <taxon>Porcellanidae</taxon>
        <taxon>Petrolisthes</taxon>
    </lineage>
</organism>
<reference evidence="12" key="1">
    <citation type="submission" date="2023-11" db="EMBL/GenBank/DDBJ databases">
        <title>Genome assemblies of two species of porcelain crab, Petrolisthes cinctipes and Petrolisthes manimaculis (Anomura: Porcellanidae).</title>
        <authorList>
            <person name="Angst P."/>
        </authorList>
    </citation>
    <scope>NUCLEOTIDE SEQUENCE</scope>
    <source>
        <strain evidence="12">PB745_02</strain>
        <tissue evidence="12">Gill</tissue>
    </source>
</reference>
<evidence type="ECO:0000313" key="12">
    <source>
        <dbReference type="EMBL" id="KAK4306741.1"/>
    </source>
</evidence>
<keyword evidence="13" id="KW-1185">Reference proteome</keyword>
<dbReference type="PANTHER" id="PTHR11214">
    <property type="entry name" value="BETA-1,3-N-ACETYLGLUCOSAMINYLTRANSFERASE"/>
    <property type="match status" value="1"/>
</dbReference>
<keyword evidence="8 10" id="KW-0333">Golgi apparatus</keyword>
<dbReference type="PANTHER" id="PTHR11214:SF364">
    <property type="entry name" value="HEXOSYLTRANSFERASE"/>
    <property type="match status" value="1"/>
</dbReference>
<evidence type="ECO:0000256" key="10">
    <source>
        <dbReference type="RuleBase" id="RU363063"/>
    </source>
</evidence>
<dbReference type="GO" id="GO:0016758">
    <property type="term" value="F:hexosyltransferase activity"/>
    <property type="evidence" value="ECO:0007669"/>
    <property type="project" value="InterPro"/>
</dbReference>
<keyword evidence="6" id="KW-0735">Signal-anchor</keyword>
<keyword evidence="4" id="KW-0808">Transferase</keyword>
<gene>
    <name evidence="12" type="ORF">Pmani_021464</name>
</gene>
<sequence length="445" mass="51128">MVLFKRLPAFGRLLLGALLLLLILKLIYDLATLRSKVPAPLYPTQKQHLLQGGGHEVSRGAKRKVLDNTAKEHSQLKGNITTKIELESNINTNVKDQGNIGVIEDVAKMKETKIRVGGEKNISNDAVQHPEHTGKTSRQNNTQPLPTFIPDQPDTSPLGRPPDIPKRFLIEEADYCHQRPGLQIIAYVHSSIDRVSQRNLTRTTWANASAYDMGQNSVDIGVVFMVGRAKNSQQRQIIQEESQRYHDIVQGDYGDHYRLLTYKGLAGLYWISRHCAHVPWTLHSDDDTHIDIFLYHRALKELDDEAKQKFICSHMYGPVLRTGRWKVRYEEFPQDEYPLYCSGGVWFLQTKLVPKLLEASKSVPFLWVDDAYITGVLAQKATIKQFPFQKYYGKPEPKLEKLGKEVAWFVKSVPRWVWWNEIVEYHRKYSMHNPATLFPHGNHTL</sequence>
<dbReference type="GO" id="GO:0000139">
    <property type="term" value="C:Golgi membrane"/>
    <property type="evidence" value="ECO:0007669"/>
    <property type="project" value="UniProtKB-SubCell"/>
</dbReference>
<evidence type="ECO:0000256" key="6">
    <source>
        <dbReference type="ARBA" id="ARBA00022968"/>
    </source>
</evidence>